<dbReference type="InterPro" id="IPR000719">
    <property type="entry name" value="Prot_kinase_dom"/>
</dbReference>
<evidence type="ECO:0000256" key="2">
    <source>
        <dbReference type="ARBA" id="ARBA00022741"/>
    </source>
</evidence>
<dbReference type="PANTHER" id="PTHR43289">
    <property type="entry name" value="MITOGEN-ACTIVATED PROTEIN KINASE KINASE KINASE 20-RELATED"/>
    <property type="match status" value="1"/>
</dbReference>
<dbReference type="PROSITE" id="PS50011">
    <property type="entry name" value="PROTEIN_KINASE_DOM"/>
    <property type="match status" value="1"/>
</dbReference>
<dbReference type="Gene3D" id="1.10.510.10">
    <property type="entry name" value="Transferase(Phosphotransferase) domain 1"/>
    <property type="match status" value="1"/>
</dbReference>
<evidence type="ECO:0000256" key="3">
    <source>
        <dbReference type="ARBA" id="ARBA00022777"/>
    </source>
</evidence>
<feature type="domain" description="Protein kinase" evidence="6">
    <location>
        <begin position="114"/>
        <end position="376"/>
    </location>
</feature>
<dbReference type="InterPro" id="IPR017441">
    <property type="entry name" value="Protein_kinase_ATP_BS"/>
</dbReference>
<evidence type="ECO:0000313" key="7">
    <source>
        <dbReference type="EMBL" id="QDV58874.1"/>
    </source>
</evidence>
<feature type="binding site" evidence="5">
    <location>
        <position position="143"/>
    </location>
    <ligand>
        <name>ATP</name>
        <dbReference type="ChEBI" id="CHEBI:30616"/>
    </ligand>
</feature>
<name>A0A518J0L2_9BACT</name>
<protein>
    <submittedName>
        <fullName evidence="7">Serine/threonine-protein kinase PknH</fullName>
        <ecNumber evidence="7">2.7.11.1</ecNumber>
    </submittedName>
</protein>
<dbReference type="InterPro" id="IPR011009">
    <property type="entry name" value="Kinase-like_dom_sf"/>
</dbReference>
<dbReference type="CDD" id="cd14014">
    <property type="entry name" value="STKc_PknB_like"/>
    <property type="match status" value="1"/>
</dbReference>
<dbReference type="EMBL" id="CP036318">
    <property type="protein sequence ID" value="QDV58874.1"/>
    <property type="molecule type" value="Genomic_DNA"/>
</dbReference>
<evidence type="ECO:0000256" key="4">
    <source>
        <dbReference type="ARBA" id="ARBA00022840"/>
    </source>
</evidence>
<dbReference type="AlphaFoldDB" id="A0A518J0L2"/>
<evidence type="ECO:0000313" key="8">
    <source>
        <dbReference type="Proteomes" id="UP000316770"/>
    </source>
</evidence>
<evidence type="ECO:0000259" key="6">
    <source>
        <dbReference type="PROSITE" id="PS50011"/>
    </source>
</evidence>
<organism evidence="7 8">
    <name type="scientific">Rosistilla oblonga</name>
    <dbReference type="NCBI Taxonomy" id="2527990"/>
    <lineage>
        <taxon>Bacteria</taxon>
        <taxon>Pseudomonadati</taxon>
        <taxon>Planctomycetota</taxon>
        <taxon>Planctomycetia</taxon>
        <taxon>Pirellulales</taxon>
        <taxon>Pirellulaceae</taxon>
        <taxon>Rosistilla</taxon>
    </lineage>
</organism>
<dbReference type="PROSITE" id="PS00108">
    <property type="entry name" value="PROTEIN_KINASE_ST"/>
    <property type="match status" value="1"/>
</dbReference>
<evidence type="ECO:0000256" key="5">
    <source>
        <dbReference type="PROSITE-ProRule" id="PRU10141"/>
    </source>
</evidence>
<dbReference type="SUPFAM" id="SSF56112">
    <property type="entry name" value="Protein kinase-like (PK-like)"/>
    <property type="match status" value="1"/>
</dbReference>
<dbReference type="EC" id="2.7.11.1" evidence="7"/>
<keyword evidence="4 5" id="KW-0067">ATP-binding</keyword>
<dbReference type="InterPro" id="IPR008271">
    <property type="entry name" value="Ser/Thr_kinase_AS"/>
</dbReference>
<evidence type="ECO:0000256" key="1">
    <source>
        <dbReference type="ARBA" id="ARBA00022679"/>
    </source>
</evidence>
<gene>
    <name evidence="7" type="primary">pknH_2</name>
    <name evidence="7" type="ORF">Mal33_48990</name>
</gene>
<keyword evidence="3 7" id="KW-0418">Kinase</keyword>
<dbReference type="PANTHER" id="PTHR43289:SF6">
    <property type="entry name" value="SERINE_THREONINE-PROTEIN KINASE NEKL-3"/>
    <property type="match status" value="1"/>
</dbReference>
<proteinExistence type="predicted"/>
<sequence length="617" mass="68018">MSPHPADHSDNRIEAIVTATLLARKNSKFAASVPLRAEFIEKGCVVLLDESIVMEVRPGQVSVSGPYELTIVEEKGEEPSLITKREHTFESETKVVDSSTASITIDVYPLVGGYHLQGFLGRGGMGTVWSAHQLSTNRKVAVKMINSRMMDDPDAQRRFKREVQLAAKLSHPHIARIYDSGLANGQYFYSMEFVDGLSWNRYVRKTKPARSVILNQLLQVLDAVGAAHAAGVVHRDLKPSNILIDKSDTAFVVDFGLAKQQVESEEELTHGGVVGTYAFMPPEQATGRSDAVDARSDVYAIGAMILYLLDDSLSQTIASQPRKPYRSLVATLNQAAATTLSKDPQLHSIVRKAISNAPEDRFCDADQFGRALRDYIAENFELTTRDFARDPLSSNSVQRGPNWSWGIPAAGIAMLVVAVSVAIYPTDFLSGSKAIDPVIEQEVKAEETLPIELPTDPRWITTRMIGAKRYQHQELVHPQRWPVVGVNFRVSQFKDDNIVKTVELVFRDPKSNALERSAVAGLPTIGEEFSVMARDGYALAGIQAYGKKRISGMKLVFMRIEPDGSRLNPSDRYESPWYAGESSGDDIQLGCTGDFVLGVRTSYDADINNLGLLMLAK</sequence>
<dbReference type="Proteomes" id="UP000316770">
    <property type="component" value="Chromosome"/>
</dbReference>
<dbReference type="PROSITE" id="PS00107">
    <property type="entry name" value="PROTEIN_KINASE_ATP"/>
    <property type="match status" value="1"/>
</dbReference>
<reference evidence="7 8" key="1">
    <citation type="submission" date="2019-02" db="EMBL/GenBank/DDBJ databases">
        <title>Deep-cultivation of Planctomycetes and their phenomic and genomic characterization uncovers novel biology.</title>
        <authorList>
            <person name="Wiegand S."/>
            <person name="Jogler M."/>
            <person name="Boedeker C."/>
            <person name="Pinto D."/>
            <person name="Vollmers J."/>
            <person name="Rivas-Marin E."/>
            <person name="Kohn T."/>
            <person name="Peeters S.H."/>
            <person name="Heuer A."/>
            <person name="Rast P."/>
            <person name="Oberbeckmann S."/>
            <person name="Bunk B."/>
            <person name="Jeske O."/>
            <person name="Meyerdierks A."/>
            <person name="Storesund J.E."/>
            <person name="Kallscheuer N."/>
            <person name="Luecker S."/>
            <person name="Lage O.M."/>
            <person name="Pohl T."/>
            <person name="Merkel B.J."/>
            <person name="Hornburger P."/>
            <person name="Mueller R.-W."/>
            <person name="Bruemmer F."/>
            <person name="Labrenz M."/>
            <person name="Spormann A.M."/>
            <person name="Op den Camp H."/>
            <person name="Overmann J."/>
            <person name="Amann R."/>
            <person name="Jetten M.S.M."/>
            <person name="Mascher T."/>
            <person name="Medema M.H."/>
            <person name="Devos D.P."/>
            <person name="Kaster A.-K."/>
            <person name="Ovreas L."/>
            <person name="Rohde M."/>
            <person name="Galperin M.Y."/>
            <person name="Jogler C."/>
        </authorList>
    </citation>
    <scope>NUCLEOTIDE SEQUENCE [LARGE SCALE GENOMIC DNA]</scope>
    <source>
        <strain evidence="7 8">Mal33</strain>
    </source>
</reference>
<keyword evidence="1 7" id="KW-0808">Transferase</keyword>
<dbReference type="GO" id="GO:0004674">
    <property type="term" value="F:protein serine/threonine kinase activity"/>
    <property type="evidence" value="ECO:0007669"/>
    <property type="project" value="UniProtKB-EC"/>
</dbReference>
<dbReference type="Pfam" id="PF00069">
    <property type="entry name" value="Pkinase"/>
    <property type="match status" value="1"/>
</dbReference>
<keyword evidence="2 5" id="KW-0547">Nucleotide-binding</keyword>
<dbReference type="Gene3D" id="3.30.200.20">
    <property type="entry name" value="Phosphorylase Kinase, domain 1"/>
    <property type="match status" value="1"/>
</dbReference>
<dbReference type="SMART" id="SM00220">
    <property type="entry name" value="S_TKc"/>
    <property type="match status" value="1"/>
</dbReference>
<accession>A0A518J0L2</accession>
<dbReference type="GO" id="GO:0005524">
    <property type="term" value="F:ATP binding"/>
    <property type="evidence" value="ECO:0007669"/>
    <property type="project" value="UniProtKB-UniRule"/>
</dbReference>
<keyword evidence="8" id="KW-1185">Reference proteome</keyword>